<dbReference type="Proteomes" id="UP000271974">
    <property type="component" value="Unassembled WGS sequence"/>
</dbReference>
<protein>
    <recommendedName>
        <fullName evidence="1">Kazal-like domain-containing protein</fullName>
    </recommendedName>
</protein>
<comment type="caution">
    <text evidence="2">The sequence shown here is derived from an EMBL/GenBank/DDBJ whole genome shotgun (WGS) entry which is preliminary data.</text>
</comment>
<dbReference type="InterPro" id="IPR002350">
    <property type="entry name" value="Kazal_dom"/>
</dbReference>
<evidence type="ECO:0000259" key="1">
    <source>
        <dbReference type="Pfam" id="PF07648"/>
    </source>
</evidence>
<gene>
    <name evidence="2" type="ORF">EGW08_017876</name>
</gene>
<dbReference type="SUPFAM" id="SSF100895">
    <property type="entry name" value="Kazal-type serine protease inhibitors"/>
    <property type="match status" value="1"/>
</dbReference>
<keyword evidence="3" id="KW-1185">Reference proteome</keyword>
<evidence type="ECO:0000313" key="3">
    <source>
        <dbReference type="Proteomes" id="UP000271974"/>
    </source>
</evidence>
<dbReference type="Pfam" id="PF07648">
    <property type="entry name" value="Kazal_2"/>
    <property type="match status" value="1"/>
</dbReference>
<proteinExistence type="predicted"/>
<evidence type="ECO:0000313" key="2">
    <source>
        <dbReference type="EMBL" id="RUS74367.1"/>
    </source>
</evidence>
<dbReference type="AlphaFoldDB" id="A0A433SYL2"/>
<name>A0A433SYL2_ELYCH</name>
<accession>A0A433SYL2</accession>
<feature type="domain" description="Kazal-like" evidence="1">
    <location>
        <begin position="66"/>
        <end position="116"/>
    </location>
</feature>
<organism evidence="2 3">
    <name type="scientific">Elysia chlorotica</name>
    <name type="common">Eastern emerald elysia</name>
    <name type="synonym">Sea slug</name>
    <dbReference type="NCBI Taxonomy" id="188477"/>
    <lineage>
        <taxon>Eukaryota</taxon>
        <taxon>Metazoa</taxon>
        <taxon>Spiralia</taxon>
        <taxon>Lophotrochozoa</taxon>
        <taxon>Mollusca</taxon>
        <taxon>Gastropoda</taxon>
        <taxon>Heterobranchia</taxon>
        <taxon>Euthyneura</taxon>
        <taxon>Panpulmonata</taxon>
        <taxon>Sacoglossa</taxon>
        <taxon>Placobranchoidea</taxon>
        <taxon>Plakobranchidae</taxon>
        <taxon>Elysia</taxon>
    </lineage>
</organism>
<dbReference type="EMBL" id="RQTK01000838">
    <property type="protein sequence ID" value="RUS74367.1"/>
    <property type="molecule type" value="Genomic_DNA"/>
</dbReference>
<reference evidence="2 3" key="1">
    <citation type="submission" date="2019-01" db="EMBL/GenBank/DDBJ databases">
        <title>A draft genome assembly of the solar-powered sea slug Elysia chlorotica.</title>
        <authorList>
            <person name="Cai H."/>
            <person name="Li Q."/>
            <person name="Fang X."/>
            <person name="Li J."/>
            <person name="Curtis N.E."/>
            <person name="Altenburger A."/>
            <person name="Shibata T."/>
            <person name="Feng M."/>
            <person name="Maeda T."/>
            <person name="Schwartz J.A."/>
            <person name="Shigenobu S."/>
            <person name="Lundholm N."/>
            <person name="Nishiyama T."/>
            <person name="Yang H."/>
            <person name="Hasebe M."/>
            <person name="Li S."/>
            <person name="Pierce S.K."/>
            <person name="Wang J."/>
        </authorList>
    </citation>
    <scope>NUCLEOTIDE SEQUENCE [LARGE SCALE GENOMIC DNA]</scope>
    <source>
        <strain evidence="2">EC2010</strain>
        <tissue evidence="2">Whole organism of an adult</tissue>
    </source>
</reference>
<sequence length="123" mass="13392">MGIKTELFPISQSLSLFHRVLFDTRKENLRQINPSKMASLFTTGFVLLVVYCGSSLSLACDPAAQSDTECSGSEEEPVPVCATFTKNFASACALEAELCRLAKDGFHHVEKRDGDCCLGRIAV</sequence>
<dbReference type="InterPro" id="IPR036058">
    <property type="entry name" value="Kazal_dom_sf"/>
</dbReference>